<evidence type="ECO:0000256" key="6">
    <source>
        <dbReference type="ARBA" id="ARBA00023235"/>
    </source>
</evidence>
<dbReference type="UniPathway" id="UPA00246"/>
<proteinExistence type="inferred from homology"/>
<sequence>MALINERFMISNDRGVKLYNDMAKNLPIIDYHCHLEAKDIYENNAFANISELWLAGDHYKWRAMRAKEGANKSLI</sequence>
<comment type="similarity">
    <text evidence="3">Belongs to the metallo-dependent hydrolases superfamily. Uronate isomerase family.</text>
</comment>
<evidence type="ECO:0000313" key="7">
    <source>
        <dbReference type="EMBL" id="VDR27089.1"/>
    </source>
</evidence>
<evidence type="ECO:0000256" key="2">
    <source>
        <dbReference type="ARBA" id="ARBA00004892"/>
    </source>
</evidence>
<dbReference type="PANTHER" id="PTHR30068">
    <property type="entry name" value="URONATE ISOMERASE"/>
    <property type="match status" value="1"/>
</dbReference>
<dbReference type="Proteomes" id="UP000274346">
    <property type="component" value="Chromosome"/>
</dbReference>
<reference evidence="7 8" key="1">
    <citation type="submission" date="2018-12" db="EMBL/GenBank/DDBJ databases">
        <authorList>
            <consortium name="Pathogen Informatics"/>
        </authorList>
    </citation>
    <scope>NUCLEOTIDE SEQUENCE [LARGE SCALE GENOMIC DNA]</scope>
    <source>
        <strain evidence="7 8">NCTC13098</strain>
    </source>
</reference>
<dbReference type="GO" id="GO:0019698">
    <property type="term" value="P:D-galacturonate catabolic process"/>
    <property type="evidence" value="ECO:0007669"/>
    <property type="project" value="TreeGrafter"/>
</dbReference>
<gene>
    <name evidence="7" type="primary">uxaC_3</name>
    <name evidence="7" type="ORF">NCTC13098_03454</name>
</gene>
<dbReference type="SUPFAM" id="SSF51556">
    <property type="entry name" value="Metallo-dependent hydrolases"/>
    <property type="match status" value="1"/>
</dbReference>
<dbReference type="AlphaFoldDB" id="A0A3P8IY26"/>
<comment type="catalytic activity">
    <reaction evidence="1">
        <text>D-glucuronate = D-fructuronate</text>
        <dbReference type="Rhea" id="RHEA:13049"/>
        <dbReference type="ChEBI" id="CHEBI:58720"/>
        <dbReference type="ChEBI" id="CHEBI:59863"/>
        <dbReference type="EC" id="5.3.1.12"/>
    </reaction>
</comment>
<name>A0A3P8IY26_RAOTE</name>
<keyword evidence="6 7" id="KW-0413">Isomerase</keyword>
<dbReference type="InterPro" id="IPR003766">
    <property type="entry name" value="Uronate_isomerase"/>
</dbReference>
<dbReference type="InterPro" id="IPR032466">
    <property type="entry name" value="Metal_Hydrolase"/>
</dbReference>
<dbReference type="GO" id="GO:0042840">
    <property type="term" value="P:D-glucuronate catabolic process"/>
    <property type="evidence" value="ECO:0007669"/>
    <property type="project" value="TreeGrafter"/>
</dbReference>
<evidence type="ECO:0000256" key="1">
    <source>
        <dbReference type="ARBA" id="ARBA00001165"/>
    </source>
</evidence>
<dbReference type="GO" id="GO:0008880">
    <property type="term" value="F:glucuronate isomerase activity"/>
    <property type="evidence" value="ECO:0007669"/>
    <property type="project" value="UniProtKB-EC"/>
</dbReference>
<evidence type="ECO:0000256" key="3">
    <source>
        <dbReference type="ARBA" id="ARBA00008397"/>
    </source>
</evidence>
<comment type="pathway">
    <text evidence="2">Carbohydrate metabolism; pentose and glucuronate interconversion.</text>
</comment>
<evidence type="ECO:0000313" key="8">
    <source>
        <dbReference type="Proteomes" id="UP000274346"/>
    </source>
</evidence>
<dbReference type="Pfam" id="PF02614">
    <property type="entry name" value="UxaC"/>
    <property type="match status" value="1"/>
</dbReference>
<dbReference type="EC" id="5.3.1.12" evidence="4"/>
<dbReference type="EMBL" id="LR131271">
    <property type="protein sequence ID" value="VDR27089.1"/>
    <property type="molecule type" value="Genomic_DNA"/>
</dbReference>
<organism evidence="7 8">
    <name type="scientific">Raoultella terrigena</name>
    <name type="common">Klebsiella terrigena</name>
    <dbReference type="NCBI Taxonomy" id="577"/>
    <lineage>
        <taxon>Bacteria</taxon>
        <taxon>Pseudomonadati</taxon>
        <taxon>Pseudomonadota</taxon>
        <taxon>Gammaproteobacteria</taxon>
        <taxon>Enterobacterales</taxon>
        <taxon>Enterobacteriaceae</taxon>
        <taxon>Klebsiella/Raoultella group</taxon>
        <taxon>Raoultella</taxon>
    </lineage>
</organism>
<dbReference type="KEGG" id="rtg:NCTC13098_03454"/>
<protein>
    <recommendedName>
        <fullName evidence="5">Uronate isomerase</fullName>
        <ecNumber evidence="4">5.3.1.12</ecNumber>
    </recommendedName>
</protein>
<dbReference type="Gene3D" id="3.20.20.140">
    <property type="entry name" value="Metal-dependent hydrolases"/>
    <property type="match status" value="1"/>
</dbReference>
<accession>A0A3P8IY26</accession>
<dbReference type="PANTHER" id="PTHR30068:SF4">
    <property type="entry name" value="URONATE ISOMERASE"/>
    <property type="match status" value="1"/>
</dbReference>
<dbReference type="Gene3D" id="1.10.2020.10">
    <property type="entry name" value="uronate isomerase, domain 2, chain A"/>
    <property type="match status" value="1"/>
</dbReference>
<evidence type="ECO:0000256" key="5">
    <source>
        <dbReference type="ARBA" id="ARBA00020555"/>
    </source>
</evidence>
<evidence type="ECO:0000256" key="4">
    <source>
        <dbReference type="ARBA" id="ARBA00012546"/>
    </source>
</evidence>